<feature type="domain" description="MYND-type" evidence="7">
    <location>
        <begin position="404"/>
        <end position="429"/>
    </location>
</feature>
<evidence type="ECO:0000256" key="2">
    <source>
        <dbReference type="ARBA" id="ARBA00022723"/>
    </source>
</evidence>
<dbReference type="PROSITE" id="PS50865">
    <property type="entry name" value="ZF_MYND_2"/>
    <property type="match status" value="1"/>
</dbReference>
<dbReference type="Pfam" id="PF24681">
    <property type="entry name" value="Kelch_KLHDC2_KLHL20_DRC7"/>
    <property type="match status" value="1"/>
</dbReference>
<dbReference type="PANTHER" id="PTHR46647:SF1">
    <property type="entry name" value="RAB9 EFFECTOR PROTEIN WITH KELCH MOTIFS"/>
    <property type="match status" value="1"/>
</dbReference>
<keyword evidence="4 6" id="KW-0863">Zinc-finger</keyword>
<keyword evidence="9" id="KW-1185">Reference proteome</keyword>
<dbReference type="InterPro" id="IPR002893">
    <property type="entry name" value="Znf_MYND"/>
</dbReference>
<evidence type="ECO:0000256" key="6">
    <source>
        <dbReference type="PROSITE-ProRule" id="PRU00134"/>
    </source>
</evidence>
<sequence length="436" mass="48653">MDCKIVTPVNSRPPARWGHATFVHDKFIYIFGGMYEKHEPTMTTESFYDDTWRYNVETSEWTYVEIAGLKPCERGCMGVAADGGGAMIVGGITRTPNSGKLWLAGVWEFHFEQCCWVQVVPEEAAKQPWFSGRSHAACGLVGGHTLRVMGGLGPHGPVQLDSMACFDITRGNGEALAAAAAARESWRDPAVELAYILFTYLRNNPLRLPEGVPKLFHEPEGSITMHAINLADLLTLVATLVYNYASLEKNDSYGVYIPRDYIFTTEALLPFRPLRKDPANMWGSEECPFELAPRWLTPPPPPPPNEISFALTSASSVRCLHGSALYKMRQTVKLFATVKAAVEYFRLCQPELPLANNWQRLPEEEILEQPGQSGKLHEVAAYFNADIVGGQLQAYPTTDNAKVCKGCQMVRYCSSECQWADWGRQKVVCRRFAARS</sequence>
<dbReference type="SUPFAM" id="SSF144232">
    <property type="entry name" value="HIT/MYND zinc finger-like"/>
    <property type="match status" value="1"/>
</dbReference>
<reference evidence="8 9" key="1">
    <citation type="journal article" date="2024" name="Nat. Commun.">
        <title>Phylogenomics reveals the evolutionary origins of lichenization in chlorophyte algae.</title>
        <authorList>
            <person name="Puginier C."/>
            <person name="Libourel C."/>
            <person name="Otte J."/>
            <person name="Skaloud P."/>
            <person name="Haon M."/>
            <person name="Grisel S."/>
            <person name="Petersen M."/>
            <person name="Berrin J.G."/>
            <person name="Delaux P.M."/>
            <person name="Dal Grande F."/>
            <person name="Keller J."/>
        </authorList>
    </citation>
    <scope>NUCLEOTIDE SEQUENCE [LARGE SCALE GENOMIC DNA]</scope>
    <source>
        <strain evidence="8 9">SAG 216-7</strain>
    </source>
</reference>
<dbReference type="Proteomes" id="UP001491310">
    <property type="component" value="Unassembled WGS sequence"/>
</dbReference>
<name>A0ABR2YCI5_9CHLO</name>
<dbReference type="SUPFAM" id="SSF117281">
    <property type="entry name" value="Kelch motif"/>
    <property type="match status" value="1"/>
</dbReference>
<keyword evidence="2" id="KW-0479">Metal-binding</keyword>
<gene>
    <name evidence="8" type="ORF">WJX75_009041</name>
</gene>
<evidence type="ECO:0000256" key="3">
    <source>
        <dbReference type="ARBA" id="ARBA00022737"/>
    </source>
</evidence>
<dbReference type="Gene3D" id="6.10.140.2220">
    <property type="match status" value="1"/>
</dbReference>
<evidence type="ECO:0000256" key="1">
    <source>
        <dbReference type="ARBA" id="ARBA00022441"/>
    </source>
</evidence>
<protein>
    <recommendedName>
        <fullName evidence="7">MYND-type domain-containing protein</fullName>
    </recommendedName>
</protein>
<comment type="caution">
    <text evidence="8">The sequence shown here is derived from an EMBL/GenBank/DDBJ whole genome shotgun (WGS) entry which is preliminary data.</text>
</comment>
<dbReference type="Pfam" id="PF01753">
    <property type="entry name" value="zf-MYND"/>
    <property type="match status" value="1"/>
</dbReference>
<keyword evidence="5" id="KW-0862">Zinc</keyword>
<evidence type="ECO:0000256" key="4">
    <source>
        <dbReference type="ARBA" id="ARBA00022771"/>
    </source>
</evidence>
<dbReference type="Gene3D" id="2.120.10.80">
    <property type="entry name" value="Kelch-type beta propeller"/>
    <property type="match status" value="1"/>
</dbReference>
<keyword evidence="3" id="KW-0677">Repeat</keyword>
<proteinExistence type="predicted"/>
<evidence type="ECO:0000313" key="8">
    <source>
        <dbReference type="EMBL" id="KAK9902242.1"/>
    </source>
</evidence>
<dbReference type="EMBL" id="JALJOT010000016">
    <property type="protein sequence ID" value="KAK9902242.1"/>
    <property type="molecule type" value="Genomic_DNA"/>
</dbReference>
<keyword evidence="1" id="KW-0880">Kelch repeat</keyword>
<dbReference type="InterPro" id="IPR052124">
    <property type="entry name" value="Rab9_kelch_effector"/>
</dbReference>
<dbReference type="PANTHER" id="PTHR46647">
    <property type="entry name" value="RAB9 EFFECTOR PROTEIN WITH KELCH MOTIFS"/>
    <property type="match status" value="1"/>
</dbReference>
<evidence type="ECO:0000259" key="7">
    <source>
        <dbReference type="PROSITE" id="PS50865"/>
    </source>
</evidence>
<dbReference type="InterPro" id="IPR015915">
    <property type="entry name" value="Kelch-typ_b-propeller"/>
</dbReference>
<evidence type="ECO:0000256" key="5">
    <source>
        <dbReference type="ARBA" id="ARBA00022833"/>
    </source>
</evidence>
<evidence type="ECO:0000313" key="9">
    <source>
        <dbReference type="Proteomes" id="UP001491310"/>
    </source>
</evidence>
<organism evidence="8 9">
    <name type="scientific">Coccomyxa subellipsoidea</name>
    <dbReference type="NCBI Taxonomy" id="248742"/>
    <lineage>
        <taxon>Eukaryota</taxon>
        <taxon>Viridiplantae</taxon>
        <taxon>Chlorophyta</taxon>
        <taxon>core chlorophytes</taxon>
        <taxon>Trebouxiophyceae</taxon>
        <taxon>Trebouxiophyceae incertae sedis</taxon>
        <taxon>Coccomyxaceae</taxon>
        <taxon>Coccomyxa</taxon>
    </lineage>
</organism>
<accession>A0ABR2YCI5</accession>